<keyword evidence="5" id="KW-1185">Reference proteome</keyword>
<evidence type="ECO:0000259" key="3">
    <source>
        <dbReference type="PROSITE" id="PS50089"/>
    </source>
</evidence>
<evidence type="ECO:0000256" key="1">
    <source>
        <dbReference type="PROSITE-ProRule" id="PRU00175"/>
    </source>
</evidence>
<name>A0AA86VEZ2_9FABA</name>
<dbReference type="SMART" id="SM00184">
    <property type="entry name" value="RING"/>
    <property type="match status" value="1"/>
</dbReference>
<dbReference type="Pfam" id="PF13920">
    <property type="entry name" value="zf-C3HC4_3"/>
    <property type="match status" value="1"/>
</dbReference>
<dbReference type="InterPro" id="IPR013083">
    <property type="entry name" value="Znf_RING/FYVE/PHD"/>
</dbReference>
<accession>A0AA86VEZ2</accession>
<feature type="coiled-coil region" evidence="2">
    <location>
        <begin position="2361"/>
        <end position="2402"/>
    </location>
</feature>
<feature type="domain" description="RING-type" evidence="3">
    <location>
        <begin position="2405"/>
        <end position="2439"/>
    </location>
</feature>
<dbReference type="PROSITE" id="PS50089">
    <property type="entry name" value="ZF_RING_2"/>
    <property type="match status" value="1"/>
</dbReference>
<dbReference type="InterPro" id="IPR058210">
    <property type="entry name" value="SACS/Nov_dom"/>
</dbReference>
<dbReference type="Gene3D" id="3.30.40.10">
    <property type="entry name" value="Zinc/RING finger domain, C3HC4 (zinc finger)"/>
    <property type="match status" value="1"/>
</dbReference>
<keyword evidence="1" id="KW-0863">Zinc-finger</keyword>
<dbReference type="Pfam" id="PF25794">
    <property type="entry name" value="SACS"/>
    <property type="match status" value="1"/>
</dbReference>
<evidence type="ECO:0000313" key="4">
    <source>
        <dbReference type="EMBL" id="CAJ1932939.1"/>
    </source>
</evidence>
<dbReference type="GO" id="GO:0030544">
    <property type="term" value="F:Hsp70 protein binding"/>
    <property type="evidence" value="ECO:0007669"/>
    <property type="project" value="TreeGrafter"/>
</dbReference>
<dbReference type="SUPFAM" id="SSF57850">
    <property type="entry name" value="RING/U-box"/>
    <property type="match status" value="1"/>
</dbReference>
<protein>
    <recommendedName>
        <fullName evidence="3">RING-type domain-containing protein</fullName>
    </recommendedName>
</protein>
<dbReference type="EMBL" id="OY731399">
    <property type="protein sequence ID" value="CAJ1932939.1"/>
    <property type="molecule type" value="Genomic_DNA"/>
</dbReference>
<dbReference type="PANTHER" id="PTHR15600">
    <property type="entry name" value="SACSIN"/>
    <property type="match status" value="1"/>
</dbReference>
<sequence>MQQAGQSLYDPRVPHLKKLLHGNFFFPSEKFLDPEILDTLVCLGLRTTLGFTGLLDCARSVSLLHDSRDIDAFKHGGELLSLLDTLACKLANKGECDNDDQQGGVALGSSSMQGDAFVYDGFPKDETCLTNIDSVLSSSTCDMVEEEFWSELKLISWCPVISDPVVTGLPWLKSKNQVVAPPTRVRPKSQMWMVSSSMFILDGECNTTYLQNELGWMGCPNVSVLTRQLIELSKSYQQLKINSLLDPGFDAQLQKEIPCLYSKLQEYINTDDISNLKAGLDGASWVWIGDDFVSPNALAFDSPVKFTPYLYVVPSELSEYKDLLIKLGVRLSFGISDYIQVLQRLQNDVHGVPLSIDQLNFVHRVLEAIAECCLEKPLFEPFDSSLLIPNDFGVLMQAGDLVYNDAPWLENSSLIGRHFVHPVIGNDLADKLGVQSVRCLSLISDDLTKDLPCMDFNKVNELLALYGNHEFLLFDLLELADCCQAKRLHLIYDKREHPRQSLLQHNLGAKAVLDQFIEGVRLLLVTLWQQVLVLETTSLDSEFQGPSLLAIFEGACLSREEFSNFQLRPPWRLRGNTINYGLGLVSCYSICDLLSIISGGFFYMFDPRGLVLGTPLTNAPSAKMFSLTGTDLTQRFCDQFSPMLIDRNDLWLLADSTIIRMPISSDCLKVGPDLGSNSIKHIMEIFMEHGSRALLFLKSVLQVSISTWEEGRSNPSQNFSISIDPSSSILRNPFSEKKWRKFQLSRIFSSSNAMIKMHAIDVNLYSEGTTVIDRWLVVLSLGSGQTRNMALDRRYLAYNLTPVAGIAALISRNGHHANLYSRSSIMAPLPLSGCIDMPVTIIGCFLVCHNRGRYLFKYQDRGASSEGHFDVGNQLIESWNREVMSCVCDSYVEMVLEIQKLRRDIPSTLFDSSAYSAISVSLKAYGDQIYSFWPLSCEKHVPSDQHGNHDNNPPSPTVIVLKADWECLKDRVIHPFYSRIIDLPVWQLYSGNLVKAEEGMFLSQPGNGLIGNLLPATVCSFVKKHYPVFSVPWELVTEIQAVGFSVREIKPKMVRDLLKFSSKPIELRSVDMYIDVLEYCLSDFQHAESSSSPRDNDPASTNDFCQETDIRITSSQLGNNINRFTGKPTRGEASSGDALEMMTSLGKALFDFGRGVVEDIGRSGAPGAYNNNMTFIDQNRDQKFILIAAELKGLPFPTATSHLKKLGFTELWIGNKEQQSLMVPLGEKFIHPKIIDRPLLGGIFSNVSLQSLLKLQNFSLNLLANHMKLIFHEDWVRHVMGSNMAPWLSWEKLPSSGSQGGPSPEWIRIFWKSFSGSPEELSLFSDWPLIPAFLGRPVLCRVRERHLVFIPPHLEHSSATIGISERESAESYVTGVRVSGDNTSETELAESYISAFERFKTSYPWLLSMLNQCNIPIFDEAFIDCAASSNCFSMSGQSLGHVIASKLVAAKQAGYFTEPTNLSTSNCDALFSLFSDEFFSNDFQYAREEIEALRSLPIYKTVVGSYTKLQGQDQCMIPSKSFLKPYDEHCLSCATDSNESSFLRALGVQELHNQQILVRFGLPGFEGKSQNEQEGILIYVFKNWHDLQSDQVVVDALKETKFVRNSDEFSTDLLKPKDLFDPGDAILISIFFGERRKFPGERFSTDGWLRILRKIGLRTATEVEVIIECAKRVEFLGIECMKSGDVDDFETDLIHTNSEVSPEVWALGGSVVEFVFSNFALFFSNNFCDLLGKIACVPAELGFPSVGCKRVLASYNEAILSKDWPLAWSCAPILSKQHTVPPEYSWGPLHLQSPPAFCTVLKHLQVIGTNGGEDTLAHWPIASGMNIEECTCEILKYLDKIWGSLSSSDVAELRKVAFLPVANGTRLVSADALFARLIINLSPFAFELPTVYLPFVKILKDLGLQDMLTLSAAKGLLFHLQKSCGYQRLNPNELRAVMEILNFICDQIVEGNTLDGSNWTSEAIVPDDGCRLVHSGSCVYVDSYGSRYVKCIDTSRIRFVHADLPERVCITLGIKKLSDIVIEELDENHALQTLDSLRSVLLVTIKQKLSSKSLQTAVWTIVKSMSCYIPAFNSFSLDTIKCLLNSTAKMMQFVKCLKTKFLLMPNLVDVTRAGKDFTIPEWKNDSAHQTLYFLNQSRSCILVAEPPTYISLFDLIAIIVSQVLGSPIILPIGSLFGCPEGSEIAVVNVLKLCSDKKEVEPINGSSNMVGKEILAQDARLVQFHPLRPFYSGEIVAWRSQHGEKLKYGRVCEDVRPSAGQGLYRIKIEVAPGDTQFFLSSQVFSFKSVSASSPLNETLVHDSPLLGSDMTRVDFAESSERSESYSQAKPVREQSGKVSAAELVQAVNEILSAAGIKMDVEKQALLQRTINLQENLKESQAALVLEQEKVEKATKEADTAKAAWICRVCLSSEVDITIVPCGHVLCRRCSSAVSRCPFCRLQVTKAIRIFRP</sequence>
<proteinExistence type="predicted"/>
<keyword evidence="1" id="KW-0862">Zinc</keyword>
<keyword evidence="1" id="KW-0479">Metal-binding</keyword>
<dbReference type="InterPro" id="IPR052972">
    <property type="entry name" value="Sacsin_chaperone_reg"/>
</dbReference>
<dbReference type="GO" id="GO:0008270">
    <property type="term" value="F:zinc ion binding"/>
    <property type="evidence" value="ECO:0007669"/>
    <property type="project" value="UniProtKB-KW"/>
</dbReference>
<organism evidence="4 5">
    <name type="scientific">Sphenostylis stenocarpa</name>
    <dbReference type="NCBI Taxonomy" id="92480"/>
    <lineage>
        <taxon>Eukaryota</taxon>
        <taxon>Viridiplantae</taxon>
        <taxon>Streptophyta</taxon>
        <taxon>Embryophyta</taxon>
        <taxon>Tracheophyta</taxon>
        <taxon>Spermatophyta</taxon>
        <taxon>Magnoliopsida</taxon>
        <taxon>eudicotyledons</taxon>
        <taxon>Gunneridae</taxon>
        <taxon>Pentapetalae</taxon>
        <taxon>rosids</taxon>
        <taxon>fabids</taxon>
        <taxon>Fabales</taxon>
        <taxon>Fabaceae</taxon>
        <taxon>Papilionoideae</taxon>
        <taxon>50 kb inversion clade</taxon>
        <taxon>NPAAA clade</taxon>
        <taxon>indigoferoid/millettioid clade</taxon>
        <taxon>Phaseoleae</taxon>
        <taxon>Sphenostylis</taxon>
    </lineage>
</organism>
<reference evidence="4" key="1">
    <citation type="submission" date="2023-10" db="EMBL/GenBank/DDBJ databases">
        <authorList>
            <person name="Domelevo Entfellner J.-B."/>
        </authorList>
    </citation>
    <scope>NUCLEOTIDE SEQUENCE</scope>
</reference>
<dbReference type="PANTHER" id="PTHR15600:SF42">
    <property type="entry name" value="SACSIN"/>
    <property type="match status" value="1"/>
</dbReference>
<evidence type="ECO:0000313" key="5">
    <source>
        <dbReference type="Proteomes" id="UP001189624"/>
    </source>
</evidence>
<gene>
    <name evidence="4" type="ORF">AYBTSS11_LOCUS6070</name>
</gene>
<evidence type="ECO:0000256" key="2">
    <source>
        <dbReference type="SAM" id="Coils"/>
    </source>
</evidence>
<dbReference type="Proteomes" id="UP001189624">
    <property type="component" value="Chromosome 2"/>
</dbReference>
<dbReference type="InterPro" id="IPR001841">
    <property type="entry name" value="Znf_RING"/>
</dbReference>
<keyword evidence="2" id="KW-0175">Coiled coil</keyword>
<dbReference type="Gramene" id="rna-AYBTSS11_LOCUS6070">
    <property type="protein sequence ID" value="CAJ1932939.1"/>
    <property type="gene ID" value="gene-AYBTSS11_LOCUS6070"/>
</dbReference>